<dbReference type="InterPro" id="IPR022390">
    <property type="entry name" value="HBDC"/>
</dbReference>
<evidence type="ECO:0000256" key="1">
    <source>
        <dbReference type="ARBA" id="ARBA00010021"/>
    </source>
</evidence>
<dbReference type="PANTHER" id="PTHR30108">
    <property type="entry name" value="3-OCTAPRENYL-4-HYDROXYBENZOATE CARBOXY-LYASE-RELATED"/>
    <property type="match status" value="1"/>
</dbReference>
<feature type="domain" description="3-octaprenyl-4-hydroxybenzoate carboxy-lyase-like N-terminal" evidence="3">
    <location>
        <begin position="10"/>
        <end position="85"/>
    </location>
</feature>
<dbReference type="InterPro" id="IPR002830">
    <property type="entry name" value="UbiD"/>
</dbReference>
<sequence>MAYKNLREFINLLEEKNLLFRVKQEVNCELEITEIADRMVKKDGPALLFENVLGHNFPVLINTFASYERMQLALEVNNINDIAKRITDLLTMEPPDTIWQKILMLPKLHELSQFIPKRVKNGPCKDVIIKGDAVDVLKFPVLKCWPMDAGRFITLPMVFTKDLQTQRMNVGMYRMQVFDEKTCGMHWHIHKDGARQYKKYEEANQRMEIAVAIGADPASMYAATCPLPESIDEMLFAGFLRREPVELIRCETVDIDVPAQAEIVLEGYLDPYERRIEGPFGDHTGFYSPADAYPIFHITCITHRNDAIYPCTIVGKPPMEDCFFGKATERIFLPLLKLQLPEIVDMNLPIEGIFHNCVIVSIKKEFVGQAKRVMHSIWGMGQMMFTKVIIIVDEDVDVHNLSEVTWKVLNYIEPKRDISFVDGPLDVLNHASNIAEYGSKMGIDATTKGAAEGMAREWPTLITMDEAVKKLVDERWEAYGFE</sequence>
<evidence type="ECO:0000259" key="2">
    <source>
        <dbReference type="Pfam" id="PF01977"/>
    </source>
</evidence>
<dbReference type="GO" id="GO:0005829">
    <property type="term" value="C:cytosol"/>
    <property type="evidence" value="ECO:0007669"/>
    <property type="project" value="TreeGrafter"/>
</dbReference>
<feature type="domain" description="3-octaprenyl-4-hydroxybenzoate carboxy-lyase-like Rift-related" evidence="2">
    <location>
        <begin position="118"/>
        <end position="317"/>
    </location>
</feature>
<dbReference type="PANTHER" id="PTHR30108:SF17">
    <property type="entry name" value="FERULIC ACID DECARBOXYLASE 1"/>
    <property type="match status" value="1"/>
</dbReference>
<dbReference type="Proteomes" id="UP000183085">
    <property type="component" value="Unassembled WGS sequence"/>
</dbReference>
<feature type="domain" description="3-octaprenyl-4-hydroxybenzoate carboxy-lyase-like C-terminal" evidence="4">
    <location>
        <begin position="322"/>
        <end position="445"/>
    </location>
</feature>
<dbReference type="InterPro" id="IPR048304">
    <property type="entry name" value="UbiD_Rift_dom"/>
</dbReference>
<dbReference type="Pfam" id="PF01977">
    <property type="entry name" value="UbiD"/>
    <property type="match status" value="1"/>
</dbReference>
<accession>A0A1J5DXS0</accession>
<evidence type="ECO:0000259" key="3">
    <source>
        <dbReference type="Pfam" id="PF20695"/>
    </source>
</evidence>
<dbReference type="InterPro" id="IPR049381">
    <property type="entry name" value="UbiD-like_C"/>
</dbReference>
<dbReference type="SUPFAM" id="SSF50475">
    <property type="entry name" value="FMN-binding split barrel"/>
    <property type="match status" value="1"/>
</dbReference>
<dbReference type="InterPro" id="IPR049383">
    <property type="entry name" value="UbiD-like_N"/>
</dbReference>
<name>A0A1J5DXS0_9BACT</name>
<dbReference type="GO" id="GO:0008694">
    <property type="term" value="F:4-hydroxy-3-polyprenylbenzoate decarboxylase activity"/>
    <property type="evidence" value="ECO:0007669"/>
    <property type="project" value="TreeGrafter"/>
</dbReference>
<dbReference type="SUPFAM" id="SSF143968">
    <property type="entry name" value="UbiD C-terminal domain-like"/>
    <property type="match status" value="1"/>
</dbReference>
<evidence type="ECO:0000313" key="6">
    <source>
        <dbReference type="Proteomes" id="UP000183085"/>
    </source>
</evidence>
<dbReference type="Pfam" id="PF20696">
    <property type="entry name" value="UbiD_C"/>
    <property type="match status" value="1"/>
</dbReference>
<dbReference type="NCBIfam" id="TIGR00148">
    <property type="entry name" value="UbiD family decarboxylase"/>
    <property type="match status" value="1"/>
</dbReference>
<dbReference type="Gene3D" id="1.20.5.570">
    <property type="entry name" value="Single helix bin"/>
    <property type="match status" value="1"/>
</dbReference>
<dbReference type="STRING" id="1817895.AUJ95_08660"/>
<gene>
    <name evidence="5" type="ORF">AUJ95_08660</name>
</gene>
<dbReference type="AlphaFoldDB" id="A0A1J5DXS0"/>
<dbReference type="EMBL" id="MNYI01000222">
    <property type="protein sequence ID" value="OIP37114.1"/>
    <property type="molecule type" value="Genomic_DNA"/>
</dbReference>
<reference evidence="5 6" key="1">
    <citation type="journal article" date="2016" name="Environ. Microbiol.">
        <title>Genomic resolution of a cold subsurface aquifer community provides metabolic insights for novel microbes adapted to high CO concentrations.</title>
        <authorList>
            <person name="Probst A.J."/>
            <person name="Castelle C.J."/>
            <person name="Singh A."/>
            <person name="Brown C.T."/>
            <person name="Anantharaman K."/>
            <person name="Sharon I."/>
            <person name="Hug L.A."/>
            <person name="Burstein D."/>
            <person name="Emerson J.B."/>
            <person name="Thomas B.C."/>
            <person name="Banfield J.F."/>
        </authorList>
    </citation>
    <scope>NUCLEOTIDE SEQUENCE [LARGE SCALE GENOMIC DNA]</scope>
    <source>
        <strain evidence="5">CG2_30_40_21</strain>
    </source>
</reference>
<comment type="caution">
    <text evidence="5">The sequence shown here is derived from an EMBL/GenBank/DDBJ whole genome shotgun (WGS) entry which is preliminary data.</text>
</comment>
<dbReference type="Gene3D" id="3.40.1670.10">
    <property type="entry name" value="UbiD C-terminal domain-like"/>
    <property type="match status" value="1"/>
</dbReference>
<proteinExistence type="inferred from homology"/>
<organism evidence="5 6">
    <name type="scientific">Candidatus Desantisbacteria bacterium CG2_30_40_21</name>
    <dbReference type="NCBI Taxonomy" id="1817895"/>
    <lineage>
        <taxon>Bacteria</taxon>
        <taxon>Candidatus Desantisiibacteriota</taxon>
    </lineage>
</organism>
<protein>
    <submittedName>
        <fullName evidence="5">Menaquinone biosynthesis decarboxylase</fullName>
    </submittedName>
</protein>
<comment type="similarity">
    <text evidence="1">Belongs to the UbiD family.</text>
</comment>
<evidence type="ECO:0000259" key="4">
    <source>
        <dbReference type="Pfam" id="PF20696"/>
    </source>
</evidence>
<evidence type="ECO:0000313" key="5">
    <source>
        <dbReference type="EMBL" id="OIP37114.1"/>
    </source>
</evidence>
<dbReference type="GO" id="GO:0006744">
    <property type="term" value="P:ubiquinone biosynthetic process"/>
    <property type="evidence" value="ECO:0007669"/>
    <property type="project" value="TreeGrafter"/>
</dbReference>
<dbReference type="NCBIfam" id="TIGR03701">
    <property type="entry name" value="mena_SCO4490"/>
    <property type="match status" value="1"/>
</dbReference>
<dbReference type="Pfam" id="PF20695">
    <property type="entry name" value="UbiD_N"/>
    <property type="match status" value="1"/>
</dbReference>